<dbReference type="Proteomes" id="UP000198211">
    <property type="component" value="Unassembled WGS sequence"/>
</dbReference>
<dbReference type="STRING" id="4795.A0A225V8W0"/>
<dbReference type="PANTHER" id="PTHR46586">
    <property type="entry name" value="ANKYRIN REPEAT-CONTAINING PROTEIN"/>
    <property type="match status" value="1"/>
</dbReference>
<dbReference type="EMBL" id="NBNE01006524">
    <property type="protein sequence ID" value="OWZ01921.1"/>
    <property type="molecule type" value="Genomic_DNA"/>
</dbReference>
<dbReference type="InterPro" id="IPR002110">
    <property type="entry name" value="Ankyrin_rpt"/>
</dbReference>
<evidence type="ECO:0000313" key="2">
    <source>
        <dbReference type="Proteomes" id="UP000198211"/>
    </source>
</evidence>
<dbReference type="AlphaFoldDB" id="A0A225V8W0"/>
<protein>
    <submittedName>
        <fullName evidence="1">Uncharacterized protein</fullName>
    </submittedName>
</protein>
<dbReference type="InterPro" id="IPR052050">
    <property type="entry name" value="SecEffector_AnkRepeat"/>
</dbReference>
<dbReference type="InterPro" id="IPR036770">
    <property type="entry name" value="Ankyrin_rpt-contain_sf"/>
</dbReference>
<accession>A0A225V8W0</accession>
<dbReference type="Gene3D" id="1.25.40.20">
    <property type="entry name" value="Ankyrin repeat-containing domain"/>
    <property type="match status" value="1"/>
</dbReference>
<reference evidence="2" key="1">
    <citation type="submission" date="2017-03" db="EMBL/GenBank/DDBJ databases">
        <title>Phytopthora megakarya and P. palmivora, two closely related causual agents of cacao black pod achieved similar genome size and gene model numbers by different mechanisms.</title>
        <authorList>
            <person name="Ali S."/>
            <person name="Shao J."/>
            <person name="Larry D.J."/>
            <person name="Kronmiller B."/>
            <person name="Shen D."/>
            <person name="Strem M.D."/>
            <person name="Melnick R.L."/>
            <person name="Guiltinan M.J."/>
            <person name="Tyler B.M."/>
            <person name="Meinhardt L.W."/>
            <person name="Bailey B.A."/>
        </authorList>
    </citation>
    <scope>NUCLEOTIDE SEQUENCE [LARGE SCALE GENOMIC DNA]</scope>
    <source>
        <strain evidence="2">zdho120</strain>
    </source>
</reference>
<sequence>MKLLRVLCVTTISRWQNVSNGATWNEEEPSANLARTAAANGQFDVLKWLESQGQVDGVVGLVLSAVENGHVETVQWLINRDAPGYDSDGKRYSSHAPLTGLGGEAGLSIHIAAENGHLKIEKYLRARILRITQRVTELEKIRHQFQISQPRWNKAAKVSGRRMTKAARNGHLDVVKWLYLEYGDGSEINIFDNC</sequence>
<keyword evidence="2" id="KW-1185">Reference proteome</keyword>
<dbReference type="OrthoDB" id="120242at2759"/>
<evidence type="ECO:0000313" key="1">
    <source>
        <dbReference type="EMBL" id="OWZ01921.1"/>
    </source>
</evidence>
<dbReference type="SUPFAM" id="SSF48403">
    <property type="entry name" value="Ankyrin repeat"/>
    <property type="match status" value="1"/>
</dbReference>
<dbReference type="Pfam" id="PF00023">
    <property type="entry name" value="Ank"/>
    <property type="match status" value="1"/>
</dbReference>
<dbReference type="PANTHER" id="PTHR46586:SF3">
    <property type="entry name" value="ANKYRIN REPEAT-CONTAINING PROTEIN"/>
    <property type="match status" value="1"/>
</dbReference>
<proteinExistence type="predicted"/>
<organism evidence="1 2">
    <name type="scientific">Phytophthora megakarya</name>
    <dbReference type="NCBI Taxonomy" id="4795"/>
    <lineage>
        <taxon>Eukaryota</taxon>
        <taxon>Sar</taxon>
        <taxon>Stramenopiles</taxon>
        <taxon>Oomycota</taxon>
        <taxon>Peronosporomycetes</taxon>
        <taxon>Peronosporales</taxon>
        <taxon>Peronosporaceae</taxon>
        <taxon>Phytophthora</taxon>
    </lineage>
</organism>
<comment type="caution">
    <text evidence="1">The sequence shown here is derived from an EMBL/GenBank/DDBJ whole genome shotgun (WGS) entry which is preliminary data.</text>
</comment>
<name>A0A225V8W0_9STRA</name>
<gene>
    <name evidence="1" type="ORF">PHMEG_00026613</name>
</gene>